<comment type="subcellular location">
    <subcellularLocation>
        <location evidence="2">Chromosome</location>
        <location evidence="2">Telomere</location>
    </subcellularLocation>
    <subcellularLocation>
        <location evidence="1">Nucleus</location>
    </subcellularLocation>
</comment>
<name>A0A9P6JR92_9AGAR</name>
<evidence type="ECO:0000313" key="8">
    <source>
        <dbReference type="EMBL" id="KAF9529325.1"/>
    </source>
</evidence>
<evidence type="ECO:0000256" key="4">
    <source>
        <dbReference type="ARBA" id="ARBA00022895"/>
    </source>
</evidence>
<keyword evidence="3" id="KW-0158">Chromosome</keyword>
<organism evidence="8 9">
    <name type="scientific">Crepidotus variabilis</name>
    <dbReference type="NCBI Taxonomy" id="179855"/>
    <lineage>
        <taxon>Eukaryota</taxon>
        <taxon>Fungi</taxon>
        <taxon>Dikarya</taxon>
        <taxon>Basidiomycota</taxon>
        <taxon>Agaricomycotina</taxon>
        <taxon>Agaricomycetes</taxon>
        <taxon>Agaricomycetidae</taxon>
        <taxon>Agaricales</taxon>
        <taxon>Agaricineae</taxon>
        <taxon>Crepidotaceae</taxon>
        <taxon>Crepidotus</taxon>
    </lineage>
</organism>
<evidence type="ECO:0000256" key="6">
    <source>
        <dbReference type="SAM" id="MobiDB-lite"/>
    </source>
</evidence>
<evidence type="ECO:0000313" key="9">
    <source>
        <dbReference type="Proteomes" id="UP000807306"/>
    </source>
</evidence>
<feature type="compositionally biased region" description="Polar residues" evidence="6">
    <location>
        <begin position="273"/>
        <end position="322"/>
    </location>
</feature>
<dbReference type="GO" id="GO:0000781">
    <property type="term" value="C:chromosome, telomeric region"/>
    <property type="evidence" value="ECO:0007669"/>
    <property type="project" value="UniProtKB-SubCell"/>
</dbReference>
<dbReference type="GO" id="GO:0005697">
    <property type="term" value="C:telomerase holoenzyme complex"/>
    <property type="evidence" value="ECO:0007669"/>
    <property type="project" value="InterPro"/>
</dbReference>
<evidence type="ECO:0000256" key="1">
    <source>
        <dbReference type="ARBA" id="ARBA00004123"/>
    </source>
</evidence>
<keyword evidence="5" id="KW-0539">Nucleus</keyword>
<dbReference type="GO" id="GO:0042162">
    <property type="term" value="F:telomeric DNA binding"/>
    <property type="evidence" value="ECO:0007669"/>
    <property type="project" value="InterPro"/>
</dbReference>
<accession>A0A9P6JR92</accession>
<evidence type="ECO:0000259" key="7">
    <source>
        <dbReference type="Pfam" id="PF10341"/>
    </source>
</evidence>
<protein>
    <recommendedName>
        <fullName evidence="7">Shelterin complex subunit TPP1/Est3 domain-containing protein</fullName>
    </recommendedName>
</protein>
<dbReference type="OrthoDB" id="3144405at2759"/>
<evidence type="ECO:0000256" key="2">
    <source>
        <dbReference type="ARBA" id="ARBA00004574"/>
    </source>
</evidence>
<comment type="caution">
    <text evidence="8">The sequence shown here is derived from an EMBL/GenBank/DDBJ whole genome shotgun (WGS) entry which is preliminary data.</text>
</comment>
<evidence type="ECO:0000256" key="3">
    <source>
        <dbReference type="ARBA" id="ARBA00022454"/>
    </source>
</evidence>
<reference evidence="8" key="1">
    <citation type="submission" date="2020-11" db="EMBL/GenBank/DDBJ databases">
        <authorList>
            <consortium name="DOE Joint Genome Institute"/>
            <person name="Ahrendt S."/>
            <person name="Riley R."/>
            <person name="Andreopoulos W."/>
            <person name="Labutti K."/>
            <person name="Pangilinan J."/>
            <person name="Ruiz-Duenas F.J."/>
            <person name="Barrasa J.M."/>
            <person name="Sanchez-Garcia M."/>
            <person name="Camarero S."/>
            <person name="Miyauchi S."/>
            <person name="Serrano A."/>
            <person name="Linde D."/>
            <person name="Babiker R."/>
            <person name="Drula E."/>
            <person name="Ayuso-Fernandez I."/>
            <person name="Pacheco R."/>
            <person name="Padilla G."/>
            <person name="Ferreira P."/>
            <person name="Barriuso J."/>
            <person name="Kellner H."/>
            <person name="Castanera R."/>
            <person name="Alfaro M."/>
            <person name="Ramirez L."/>
            <person name="Pisabarro A.G."/>
            <person name="Kuo A."/>
            <person name="Tritt A."/>
            <person name="Lipzen A."/>
            <person name="He G."/>
            <person name="Yan M."/>
            <person name="Ng V."/>
            <person name="Cullen D."/>
            <person name="Martin F."/>
            <person name="Rosso M.-N."/>
            <person name="Henrissat B."/>
            <person name="Hibbett D."/>
            <person name="Martinez A.T."/>
            <person name="Grigoriev I.V."/>
        </authorList>
    </citation>
    <scope>NUCLEOTIDE SEQUENCE</scope>
    <source>
        <strain evidence="8">CBS 506.95</strain>
    </source>
</reference>
<dbReference type="GO" id="GO:0007004">
    <property type="term" value="P:telomere maintenance via telomerase"/>
    <property type="evidence" value="ECO:0007669"/>
    <property type="project" value="InterPro"/>
</dbReference>
<dbReference type="Proteomes" id="UP000807306">
    <property type="component" value="Unassembled WGS sequence"/>
</dbReference>
<proteinExistence type="predicted"/>
<dbReference type="EMBL" id="MU157847">
    <property type="protein sequence ID" value="KAF9529325.1"/>
    <property type="molecule type" value="Genomic_DNA"/>
</dbReference>
<gene>
    <name evidence="8" type="ORF">CPB83DRAFT_853075</name>
</gene>
<dbReference type="AlphaFoldDB" id="A0A9P6JR92"/>
<evidence type="ECO:0000256" key="5">
    <source>
        <dbReference type="ARBA" id="ARBA00023242"/>
    </source>
</evidence>
<dbReference type="InterPro" id="IPR019437">
    <property type="entry name" value="TPP1/Est3"/>
</dbReference>
<sequence length="399" mass="44079">MTDSLSPWMAAYLIGIAESFGAKYYDAPRHERPKKVQIVEFLTYPMDEQETAIWGRVSDKKHLVVVKFSADAVKDFNQCSSTRFTQNKGALIKISKFKPLFSKYPIGKDRMSTASAMCLDCQHVSLLGAASEPTFGKPTDVHQNSEIQAWSRGLAKDGGAGNILKERKEERDIEPASVKPLSQMAPPTPVIPIVAKVVERPRVQDVDWNSYAKQWKAFEAFMGPDGVVPALSRDEEKPVSKLTQGSSLHPRSDSVVEGSRSSPQMSKKGASEKQVSSQEGLRTSSQSLTAPTPAQRTKPINSHTPDQPFSSLPSLDETQVSPTRRIDMSRKVPRPVSPEPAREIIGPARVLVANSDIASQPTQLSQGMPETVVPWMKTSEILDILRSTTRHRLHNSEHT</sequence>
<keyword evidence="4" id="KW-0779">Telomere</keyword>
<feature type="region of interest" description="Disordered" evidence="6">
    <location>
        <begin position="229"/>
        <end position="340"/>
    </location>
</feature>
<feature type="domain" description="Shelterin complex subunit TPP1/Est3" evidence="7">
    <location>
        <begin position="32"/>
        <end position="101"/>
    </location>
</feature>
<keyword evidence="9" id="KW-1185">Reference proteome</keyword>
<dbReference type="Pfam" id="PF10341">
    <property type="entry name" value="TPP1"/>
    <property type="match status" value="1"/>
</dbReference>